<feature type="region of interest" description="Disordered" evidence="1">
    <location>
        <begin position="605"/>
        <end position="685"/>
    </location>
</feature>
<dbReference type="AlphaFoldDB" id="A0A7S0RSU9"/>
<feature type="compositionally biased region" description="Low complexity" evidence="1">
    <location>
        <begin position="668"/>
        <end position="678"/>
    </location>
</feature>
<name>A0A7S0RSU9_9CHLO</name>
<organism evidence="2">
    <name type="scientific">Chlamydomonas leiostraca</name>
    <dbReference type="NCBI Taxonomy" id="1034604"/>
    <lineage>
        <taxon>Eukaryota</taxon>
        <taxon>Viridiplantae</taxon>
        <taxon>Chlorophyta</taxon>
        <taxon>core chlorophytes</taxon>
        <taxon>Chlorophyceae</taxon>
        <taxon>CS clade</taxon>
        <taxon>Chlamydomonadales</taxon>
        <taxon>Chlamydomonadaceae</taxon>
        <taxon>Chlamydomonas</taxon>
    </lineage>
</organism>
<feature type="compositionally biased region" description="Pro residues" evidence="1">
    <location>
        <begin position="658"/>
        <end position="667"/>
    </location>
</feature>
<feature type="compositionally biased region" description="Low complexity" evidence="1">
    <location>
        <begin position="115"/>
        <end position="133"/>
    </location>
</feature>
<reference evidence="2" key="1">
    <citation type="submission" date="2021-01" db="EMBL/GenBank/DDBJ databases">
        <authorList>
            <person name="Corre E."/>
            <person name="Pelletier E."/>
            <person name="Niang G."/>
            <person name="Scheremetjew M."/>
            <person name="Finn R."/>
            <person name="Kale V."/>
            <person name="Holt S."/>
            <person name="Cochrane G."/>
            <person name="Meng A."/>
            <person name="Brown T."/>
            <person name="Cohen L."/>
        </authorList>
    </citation>
    <scope>NUCLEOTIDE SEQUENCE</scope>
    <source>
        <strain evidence="2">SAG 11-49</strain>
    </source>
</reference>
<protein>
    <submittedName>
        <fullName evidence="2">Uncharacterized protein</fullName>
    </submittedName>
</protein>
<feature type="compositionally biased region" description="Low complexity" evidence="1">
    <location>
        <begin position="499"/>
        <end position="514"/>
    </location>
</feature>
<evidence type="ECO:0000256" key="1">
    <source>
        <dbReference type="SAM" id="MobiDB-lite"/>
    </source>
</evidence>
<evidence type="ECO:0000313" key="2">
    <source>
        <dbReference type="EMBL" id="CAD8686171.1"/>
    </source>
</evidence>
<gene>
    <name evidence="2" type="ORF">CLEI1391_LOCUS12757</name>
</gene>
<accession>A0A7S0RSU9</accession>
<dbReference type="EMBL" id="HBFB01022642">
    <property type="protein sequence ID" value="CAD8686171.1"/>
    <property type="molecule type" value="Transcribed_RNA"/>
</dbReference>
<sequence>MQPETPIVAVPTADLSPEDQETIKLLSTHAGGQIHVLASSWAKNANLILQAADNLHGQFWLLELKQKKTLQDPTYWDRNRRPKNPAHISNRRWVSRARAVTVGIHVNKQPADNQGGASTSTAAGAPSTSSFSSTSNISVLEHEVIPGRALFIKSCKRGAAELFKAVRALLGTDAELRKKLASKDYLWYPVVEPGAATGIVTLDDAVGFVCDAIIYAVALPEFVEFADGPLFHDWRAKLALTIVDKAAQLAQAKGHVFGVKEVGLVCKDMAEAARVYGKIYLRRLLAIARTLPEHVLPAREYPVYGALRYAPGGLVSQRMDATWRFRGEAVHNLDQFNSAAFKPEGVAASRSNEIFAVLGAGGRIMRMMDAEKEAQELAAFVAKTDALELLNSSQWSVSESKAARKAAEDGRTATVNLQREFLAEMRRRDEIAGARSDAQRRELHQYHCAVVGFNNSVNMLVNRLLPAASSQGLQYHQPPFPNAGAPGYGAQQLPPGYPAPSHSHSPAPQSTAGMAAAAHYGGGPAGYGPPSSSMVGAGSAAGIAPGAGGFTFGSASAFQTPTQQPHPNCSTPASAQCGTLAPGGRMATYSTPVFNLGPAGHPGPLAASGVPAPSGLKLEQRWGSDAGTDGGSVEEEMSDAQGVHQDQQQAAPSATAPAPAPAPPAAPPAATAAMAPPAHGGRSRGPNVQAIIARMNMAPGGAL</sequence>
<proteinExistence type="predicted"/>
<feature type="region of interest" description="Disordered" evidence="1">
    <location>
        <begin position="480"/>
        <end position="514"/>
    </location>
</feature>
<feature type="region of interest" description="Disordered" evidence="1">
    <location>
        <begin position="106"/>
        <end position="133"/>
    </location>
</feature>